<dbReference type="InterPro" id="IPR009057">
    <property type="entry name" value="Homeodomain-like_sf"/>
</dbReference>
<evidence type="ECO:0000256" key="1">
    <source>
        <dbReference type="ARBA" id="ARBA00023015"/>
    </source>
</evidence>
<evidence type="ECO:0000256" key="2">
    <source>
        <dbReference type="ARBA" id="ARBA00023125"/>
    </source>
</evidence>
<feature type="transmembrane region" description="Helical" evidence="4">
    <location>
        <begin position="168"/>
        <end position="190"/>
    </location>
</feature>
<name>A0ABW5LYE9_9FLAO</name>
<feature type="transmembrane region" description="Helical" evidence="4">
    <location>
        <begin position="98"/>
        <end position="120"/>
    </location>
</feature>
<keyword evidence="2" id="KW-0238">DNA-binding</keyword>
<dbReference type="InterPro" id="IPR018062">
    <property type="entry name" value="HTH_AraC-typ_CS"/>
</dbReference>
<keyword evidence="3" id="KW-0804">Transcription</keyword>
<dbReference type="Pfam" id="PF12833">
    <property type="entry name" value="HTH_18"/>
    <property type="match status" value="1"/>
</dbReference>
<feature type="transmembrane region" description="Helical" evidence="4">
    <location>
        <begin position="6"/>
        <end position="29"/>
    </location>
</feature>
<dbReference type="SUPFAM" id="SSF46689">
    <property type="entry name" value="Homeodomain-like"/>
    <property type="match status" value="1"/>
</dbReference>
<dbReference type="PANTHER" id="PTHR43280">
    <property type="entry name" value="ARAC-FAMILY TRANSCRIPTIONAL REGULATOR"/>
    <property type="match status" value="1"/>
</dbReference>
<dbReference type="PROSITE" id="PS00041">
    <property type="entry name" value="HTH_ARAC_FAMILY_1"/>
    <property type="match status" value="1"/>
</dbReference>
<reference evidence="7" key="1">
    <citation type="journal article" date="2019" name="Int. J. Syst. Evol. Microbiol.">
        <title>The Global Catalogue of Microorganisms (GCM) 10K type strain sequencing project: providing services to taxonomists for standard genome sequencing and annotation.</title>
        <authorList>
            <consortium name="The Broad Institute Genomics Platform"/>
            <consortium name="The Broad Institute Genome Sequencing Center for Infectious Disease"/>
            <person name="Wu L."/>
            <person name="Ma J."/>
        </authorList>
    </citation>
    <scope>NUCLEOTIDE SEQUENCE [LARGE SCALE GENOMIC DNA]</scope>
    <source>
        <strain evidence="7">KCTC 52127</strain>
    </source>
</reference>
<keyword evidence="4" id="KW-0472">Membrane</keyword>
<gene>
    <name evidence="6" type="ORF">ACFSRZ_13345</name>
</gene>
<feature type="domain" description="HTH araC/xylS-type" evidence="5">
    <location>
        <begin position="251"/>
        <end position="359"/>
    </location>
</feature>
<evidence type="ECO:0000313" key="6">
    <source>
        <dbReference type="EMBL" id="MFD2568357.1"/>
    </source>
</evidence>
<dbReference type="Proteomes" id="UP001597508">
    <property type="component" value="Unassembled WGS sequence"/>
</dbReference>
<feature type="transmembrane region" description="Helical" evidence="4">
    <location>
        <begin position="67"/>
        <end position="86"/>
    </location>
</feature>
<feature type="transmembrane region" description="Helical" evidence="4">
    <location>
        <begin position="196"/>
        <end position="214"/>
    </location>
</feature>
<proteinExistence type="predicted"/>
<protein>
    <submittedName>
        <fullName evidence="6">Helix-turn-helix domain-containing protein</fullName>
    </submittedName>
</protein>
<keyword evidence="4" id="KW-1133">Transmembrane helix</keyword>
<dbReference type="InterPro" id="IPR018060">
    <property type="entry name" value="HTH_AraC"/>
</dbReference>
<evidence type="ECO:0000259" key="5">
    <source>
        <dbReference type="PROSITE" id="PS01124"/>
    </source>
</evidence>
<sequence>MLDVEKLINLVDITIFTQSFVFGLIFLFFSKKNKSTIFLGLFLLTFSFDGCKDLIEEIFVTPIPFNYELLPTIFIFLALPLFYMYARQVSILKDTKQNYWILTPGIIEFIVLFTLFIFNVNYLETLFFALYFLIGIGFNVYVAIKIIRFARKHLKLVEDQYASVSGLQLFWVKQYAIALLAYLGFSFLMIGFESPYVDLLISLIDLILMYWVIYKGFQQKNVVPLVMMDTLENDTQKEETKAEPQDLEEMNEIVQNLEAYFKENKSFRQKDLTIVDVSNGVKVSSKKVSRAINLVKGVNFNVYINSLRIEEAVSYLKDKNYDGFSVEGIGLEAGFKSKSAFYNAFKKEKNCTPLELRKQILTQNSSES</sequence>
<dbReference type="PROSITE" id="PS01124">
    <property type="entry name" value="HTH_ARAC_FAMILY_2"/>
    <property type="match status" value="1"/>
</dbReference>
<feature type="transmembrane region" description="Helical" evidence="4">
    <location>
        <begin position="126"/>
        <end position="147"/>
    </location>
</feature>
<keyword evidence="4" id="KW-0812">Transmembrane</keyword>
<dbReference type="EMBL" id="JBHULH010000009">
    <property type="protein sequence ID" value="MFD2568357.1"/>
    <property type="molecule type" value="Genomic_DNA"/>
</dbReference>
<accession>A0ABW5LYE9</accession>
<dbReference type="SMART" id="SM00342">
    <property type="entry name" value="HTH_ARAC"/>
    <property type="match status" value="1"/>
</dbReference>
<organism evidence="6 7">
    <name type="scientific">Pseudotenacibaculum haliotis</name>
    <dbReference type="NCBI Taxonomy" id="1862138"/>
    <lineage>
        <taxon>Bacteria</taxon>
        <taxon>Pseudomonadati</taxon>
        <taxon>Bacteroidota</taxon>
        <taxon>Flavobacteriia</taxon>
        <taxon>Flavobacteriales</taxon>
        <taxon>Flavobacteriaceae</taxon>
        <taxon>Pseudotenacibaculum</taxon>
    </lineage>
</organism>
<evidence type="ECO:0000256" key="3">
    <source>
        <dbReference type="ARBA" id="ARBA00023163"/>
    </source>
</evidence>
<dbReference type="PANTHER" id="PTHR43280:SF29">
    <property type="entry name" value="ARAC-FAMILY TRANSCRIPTIONAL REGULATOR"/>
    <property type="match status" value="1"/>
</dbReference>
<evidence type="ECO:0000256" key="4">
    <source>
        <dbReference type="SAM" id="Phobius"/>
    </source>
</evidence>
<dbReference type="RefSeq" id="WP_379667065.1">
    <property type="nucleotide sequence ID" value="NZ_JBHULH010000009.1"/>
</dbReference>
<evidence type="ECO:0000313" key="7">
    <source>
        <dbReference type="Proteomes" id="UP001597508"/>
    </source>
</evidence>
<keyword evidence="1" id="KW-0805">Transcription regulation</keyword>
<keyword evidence="7" id="KW-1185">Reference proteome</keyword>
<comment type="caution">
    <text evidence="6">The sequence shown here is derived from an EMBL/GenBank/DDBJ whole genome shotgun (WGS) entry which is preliminary data.</text>
</comment>
<dbReference type="Gene3D" id="1.10.10.60">
    <property type="entry name" value="Homeodomain-like"/>
    <property type="match status" value="1"/>
</dbReference>